<keyword evidence="3" id="KW-1185">Reference proteome</keyword>
<proteinExistence type="predicted"/>
<accession>A0A7R9KDB1</accession>
<reference evidence="2" key="1">
    <citation type="submission" date="2020-11" db="EMBL/GenBank/DDBJ databases">
        <authorList>
            <person name="Tran Van P."/>
        </authorList>
    </citation>
    <scope>NUCLEOTIDE SEQUENCE</scope>
</reference>
<evidence type="ECO:0000256" key="1">
    <source>
        <dbReference type="SAM" id="Phobius"/>
    </source>
</evidence>
<dbReference type="AlphaFoldDB" id="A0A7R9KDB1"/>
<dbReference type="OrthoDB" id="10442181at2759"/>
<keyword evidence="1" id="KW-0812">Transmembrane</keyword>
<organism evidence="2">
    <name type="scientific">Medioppia subpectinata</name>
    <dbReference type="NCBI Taxonomy" id="1979941"/>
    <lineage>
        <taxon>Eukaryota</taxon>
        <taxon>Metazoa</taxon>
        <taxon>Ecdysozoa</taxon>
        <taxon>Arthropoda</taxon>
        <taxon>Chelicerata</taxon>
        <taxon>Arachnida</taxon>
        <taxon>Acari</taxon>
        <taxon>Acariformes</taxon>
        <taxon>Sarcoptiformes</taxon>
        <taxon>Oribatida</taxon>
        <taxon>Brachypylina</taxon>
        <taxon>Oppioidea</taxon>
        <taxon>Oppiidae</taxon>
        <taxon>Medioppia</taxon>
    </lineage>
</organism>
<dbReference type="EMBL" id="CAJPIZ010000321">
    <property type="protein sequence ID" value="CAG2101142.1"/>
    <property type="molecule type" value="Genomic_DNA"/>
</dbReference>
<evidence type="ECO:0000313" key="2">
    <source>
        <dbReference type="EMBL" id="CAD7620712.1"/>
    </source>
</evidence>
<evidence type="ECO:0000313" key="3">
    <source>
        <dbReference type="Proteomes" id="UP000759131"/>
    </source>
</evidence>
<name>A0A7R9KDB1_9ACAR</name>
<gene>
    <name evidence="2" type="ORF">OSB1V03_LOCUS1193</name>
</gene>
<protein>
    <submittedName>
        <fullName evidence="2">Uncharacterized protein</fullName>
    </submittedName>
</protein>
<keyword evidence="1" id="KW-1133">Transmembrane helix</keyword>
<dbReference type="Proteomes" id="UP000759131">
    <property type="component" value="Unassembled WGS sequence"/>
</dbReference>
<dbReference type="EMBL" id="OC854896">
    <property type="protein sequence ID" value="CAD7620712.1"/>
    <property type="molecule type" value="Genomic_DNA"/>
</dbReference>
<sequence>MIISGKKSEVLSGVSSDGLYVRSDGQWSISRYTTGLCSQLTTGLLCCLAVVVSIVCLIRTISLEYKIVTLETNCDKYETLIHKLIANYDLLAINAIQDNYDNSRSEGTVGADTVPHLVMNAIIEEDQTRGGTGMRLSSR</sequence>
<feature type="transmembrane region" description="Helical" evidence="1">
    <location>
        <begin position="40"/>
        <end position="58"/>
    </location>
</feature>
<keyword evidence="1" id="KW-0472">Membrane</keyword>